<gene>
    <name evidence="4" type="ORF">ACFS6H_01220</name>
</gene>
<evidence type="ECO:0000259" key="2">
    <source>
        <dbReference type="Pfam" id="PF22585"/>
    </source>
</evidence>
<keyword evidence="4" id="KW-0326">Glycosidase</keyword>
<dbReference type="EMBL" id="JBHUOZ010000001">
    <property type="protein sequence ID" value="MFD2918307.1"/>
    <property type="molecule type" value="Genomic_DNA"/>
</dbReference>
<feature type="domain" description="BT-1020-like structural beta-sandwich" evidence="2">
    <location>
        <begin position="425"/>
        <end position="584"/>
    </location>
</feature>
<comment type="caution">
    <text evidence="4">The sequence shown here is derived from an EMBL/GenBank/DDBJ whole genome shotgun (WGS) entry which is preliminary data.</text>
</comment>
<dbReference type="GO" id="GO:0016798">
    <property type="term" value="F:hydrolase activity, acting on glycosyl bonds"/>
    <property type="evidence" value="ECO:0007669"/>
    <property type="project" value="UniProtKB-KW"/>
</dbReference>
<proteinExistence type="predicted"/>
<name>A0ABW5ZZB0_9BACT</name>
<dbReference type="InterPro" id="IPR036278">
    <property type="entry name" value="Sialidase_sf"/>
</dbReference>
<dbReference type="RefSeq" id="WP_386094204.1">
    <property type="nucleotide sequence ID" value="NZ_JBHUOZ010000001.1"/>
</dbReference>
<organism evidence="4 5">
    <name type="scientific">Terrimonas rubra</name>
    <dbReference type="NCBI Taxonomy" id="1035890"/>
    <lineage>
        <taxon>Bacteria</taxon>
        <taxon>Pseudomonadati</taxon>
        <taxon>Bacteroidota</taxon>
        <taxon>Chitinophagia</taxon>
        <taxon>Chitinophagales</taxon>
        <taxon>Chitinophagaceae</taxon>
        <taxon>Terrimonas</taxon>
    </lineage>
</organism>
<reference evidence="5" key="1">
    <citation type="journal article" date="2019" name="Int. J. Syst. Evol. Microbiol.">
        <title>The Global Catalogue of Microorganisms (GCM) 10K type strain sequencing project: providing services to taxonomists for standard genome sequencing and annotation.</title>
        <authorList>
            <consortium name="The Broad Institute Genomics Platform"/>
            <consortium name="The Broad Institute Genome Sequencing Center for Infectious Disease"/>
            <person name="Wu L."/>
            <person name="Ma J."/>
        </authorList>
    </citation>
    <scope>NUCLEOTIDE SEQUENCE [LARGE SCALE GENOMIC DNA]</scope>
    <source>
        <strain evidence="5">KCTC 23299</strain>
    </source>
</reference>
<evidence type="ECO:0000256" key="1">
    <source>
        <dbReference type="SAM" id="SignalP"/>
    </source>
</evidence>
<evidence type="ECO:0000259" key="3">
    <source>
        <dbReference type="Pfam" id="PF24067"/>
    </source>
</evidence>
<evidence type="ECO:0000313" key="4">
    <source>
        <dbReference type="EMBL" id="MFD2918307.1"/>
    </source>
</evidence>
<dbReference type="InterPro" id="IPR056425">
    <property type="entry name" value="Beta-prop_BT_1020"/>
</dbReference>
<keyword evidence="5" id="KW-1185">Reference proteome</keyword>
<protein>
    <submittedName>
        <fullName evidence="4">Six-hairpin glycosidase</fullName>
    </submittedName>
</protein>
<feature type="chain" id="PRO_5045222755" evidence="1">
    <location>
        <begin position="20"/>
        <end position="610"/>
    </location>
</feature>
<dbReference type="InterPro" id="IPR054490">
    <property type="entry name" value="BT_1020-like_b-sandwich_1"/>
</dbReference>
<accession>A0ABW5ZZB0</accession>
<dbReference type="Pfam" id="PF22585">
    <property type="entry name" value="Sialidase-like_CBM"/>
    <property type="match status" value="1"/>
</dbReference>
<sequence length="610" mass="68576">MRAVITAILLSTGAAALQAQDTVRYVGNTLSNIDYHHGQLTPAVGVHNVQTFRANREHADWAGGMNWTYNHQPMICYWNNTFYMHFLSNPVGEHIAPGKTFIQSSKDGYNWTNVQVLFPEYRIPDGFKKAEGNLVAKNIDAVMHQRVGFYVASNGKLLAQGYYGIALDAKDDPNDGNGIGRVVREINKDGSFGPVYFIRYNHGFNEKNTSLPFYKKSKDKAFIAACDELMSKPLQMQQWVEEADRDDVLIPLKKQFKAFSYYHLPDGRVAGFWKYALTSISNNEGKTWQYNPTRAPGFVNANAKIWGQRTSDGKYATVYNPSEFRWPLAVSVSDDGLNYKNLLLVNGEITSMRYGGNYKSYGPQYVRGIQEGEGTPPGGNMWLTYSVNKEDIWVASVPVPVVSEVKENITEDFTTLAPVDALKYWNIYSPVWARVGLAQWNGKQILTLKDADSFDYAKAERVVPESVISRVEFSVTPQQKDFGRLDIEFQDAKNTPAIRFSFDSTGNIITKAGYRDKGLAKYEAGKAYHFVVELNTKTRFYTVSINGSNPNNNLVFAPIAALHHVSFRTGGVRRFPNADTPTDQMYDLPNAGEKDKEAVYGISFFKATKQ</sequence>
<keyword evidence="1" id="KW-0732">Signal</keyword>
<dbReference type="SUPFAM" id="SSF50939">
    <property type="entry name" value="Sialidases"/>
    <property type="match status" value="1"/>
</dbReference>
<keyword evidence="4" id="KW-0378">Hydrolase</keyword>
<dbReference type="Proteomes" id="UP001597511">
    <property type="component" value="Unassembled WGS sequence"/>
</dbReference>
<feature type="domain" description="BT-1020-like N-terminal beta-propeller" evidence="3">
    <location>
        <begin position="21"/>
        <end position="255"/>
    </location>
</feature>
<evidence type="ECO:0000313" key="5">
    <source>
        <dbReference type="Proteomes" id="UP001597511"/>
    </source>
</evidence>
<feature type="signal peptide" evidence="1">
    <location>
        <begin position="1"/>
        <end position="19"/>
    </location>
</feature>
<dbReference type="Pfam" id="PF24067">
    <property type="entry name" value="Beta-prop_BT_1020"/>
    <property type="match status" value="1"/>
</dbReference>